<dbReference type="GO" id="GO:0015288">
    <property type="term" value="F:porin activity"/>
    <property type="evidence" value="ECO:0007669"/>
    <property type="project" value="TreeGrafter"/>
</dbReference>
<evidence type="ECO:0000256" key="2">
    <source>
        <dbReference type="ARBA" id="ARBA00007613"/>
    </source>
</evidence>
<reference evidence="10 11" key="1">
    <citation type="submission" date="2018-08" db="EMBL/GenBank/DDBJ databases">
        <title>A genome reference for cultivated species of the human gut microbiota.</title>
        <authorList>
            <person name="Zou Y."/>
            <person name="Xue W."/>
            <person name="Luo G."/>
        </authorList>
    </citation>
    <scope>NUCLEOTIDE SEQUENCE [LARGE SCALE GENOMIC DNA]</scope>
    <source>
        <strain evidence="8 10">AF14-49</strain>
        <strain evidence="9 11">OF02-7</strain>
    </source>
</reference>
<proteinExistence type="inferred from homology"/>
<evidence type="ECO:0000256" key="3">
    <source>
        <dbReference type="ARBA" id="ARBA00022448"/>
    </source>
</evidence>
<evidence type="ECO:0000313" key="8">
    <source>
        <dbReference type="EMBL" id="RGV32386.1"/>
    </source>
</evidence>
<dbReference type="EMBL" id="QSCR01000001">
    <property type="protein sequence ID" value="RGY21486.1"/>
    <property type="molecule type" value="Genomic_DNA"/>
</dbReference>
<dbReference type="OrthoDB" id="9811587at2"/>
<keyword evidence="6" id="KW-0472">Membrane</keyword>
<dbReference type="EMBL" id="QRZA01000021">
    <property type="protein sequence ID" value="RGV32386.1"/>
    <property type="molecule type" value="Genomic_DNA"/>
</dbReference>
<dbReference type="SUPFAM" id="SSF56954">
    <property type="entry name" value="Outer membrane efflux proteins (OEP)"/>
    <property type="match status" value="1"/>
</dbReference>
<evidence type="ECO:0000256" key="1">
    <source>
        <dbReference type="ARBA" id="ARBA00004442"/>
    </source>
</evidence>
<evidence type="ECO:0000256" key="5">
    <source>
        <dbReference type="ARBA" id="ARBA00022692"/>
    </source>
</evidence>
<name>A0A413IU87_9BACT</name>
<comment type="similarity">
    <text evidence="2">Belongs to the outer membrane factor (OMF) (TC 1.B.17) family.</text>
</comment>
<accession>A0A413IU87</accession>
<evidence type="ECO:0000256" key="4">
    <source>
        <dbReference type="ARBA" id="ARBA00022452"/>
    </source>
</evidence>
<dbReference type="AlphaFoldDB" id="A0A413IU87"/>
<dbReference type="GO" id="GO:0015562">
    <property type="term" value="F:efflux transmembrane transporter activity"/>
    <property type="evidence" value="ECO:0007669"/>
    <property type="project" value="InterPro"/>
</dbReference>
<dbReference type="RefSeq" id="WP_117774561.1">
    <property type="nucleotide sequence ID" value="NZ_CALBWO010000010.1"/>
</dbReference>
<gene>
    <name evidence="8" type="ORF">DWW18_14190</name>
    <name evidence="9" type="ORF">DXA50_01175</name>
</gene>
<dbReference type="STRING" id="1121130.GCA_000519105_01393"/>
<dbReference type="Gene3D" id="1.20.1600.10">
    <property type="entry name" value="Outer membrane efflux proteins (OEP)"/>
    <property type="match status" value="1"/>
</dbReference>
<keyword evidence="4" id="KW-1134">Transmembrane beta strand</keyword>
<comment type="subcellular location">
    <subcellularLocation>
        <location evidence="1">Cell outer membrane</location>
    </subcellularLocation>
</comment>
<dbReference type="GO" id="GO:1990281">
    <property type="term" value="C:efflux pump complex"/>
    <property type="evidence" value="ECO:0007669"/>
    <property type="project" value="TreeGrafter"/>
</dbReference>
<dbReference type="PANTHER" id="PTHR30026">
    <property type="entry name" value="OUTER MEMBRANE PROTEIN TOLC"/>
    <property type="match status" value="1"/>
</dbReference>
<sequence length="451" mass="51366">MMILKQYSILLSILTSGLLVNGQNREWTLQACIDYGVEKSLSMQQRALQNKNDKLDVRDATLSLLPSVSGISPGVSYSFGRGIDPETNTYTNTRYMSVGGFGVGSSLTIFAGFSNINRLRAAKLSRLMGWEETENQANQIAIQVMNAFFTLLYAEEEVRITQEQVENSRLRLKKIEREYELGKKPKSDLFEMQAQQASVEFRLITAQNNCLNAQANLKYIMNYNAEEELRIDARSVSEVLPELHELKTKEVFTQALQTLPEIKLAAYQIRSAQLGVYSARAGLYPSISISGSISFGNYSDQRSGDFFSQITDRNQIGKGFSIGMSIPFYSGLSRRSSLQRAKHNYQSSKIQYQQTERALYNEIQQALQDLKSCTQRYRIAVQRENFSSLSYNAARKRYEQGLITIIDLNTTSNSLLEAKYDVLRARLDYVMQKRMIDFYQGQPLTNVEFRI</sequence>
<dbReference type="PANTHER" id="PTHR30026:SF20">
    <property type="entry name" value="OUTER MEMBRANE PROTEIN TOLC"/>
    <property type="match status" value="1"/>
</dbReference>
<keyword evidence="3" id="KW-0813">Transport</keyword>
<evidence type="ECO:0000313" key="11">
    <source>
        <dbReference type="Proteomes" id="UP000286063"/>
    </source>
</evidence>
<keyword evidence="5" id="KW-0812">Transmembrane</keyword>
<dbReference type="InterPro" id="IPR051906">
    <property type="entry name" value="TolC-like"/>
</dbReference>
<dbReference type="InterPro" id="IPR003423">
    <property type="entry name" value="OMP_efflux"/>
</dbReference>
<protein>
    <submittedName>
        <fullName evidence="9">TolC family protein</fullName>
    </submittedName>
</protein>
<dbReference type="Proteomes" id="UP000286063">
    <property type="component" value="Unassembled WGS sequence"/>
</dbReference>
<dbReference type="Proteomes" id="UP000283589">
    <property type="component" value="Unassembled WGS sequence"/>
</dbReference>
<keyword evidence="7" id="KW-0998">Cell outer membrane</keyword>
<evidence type="ECO:0000313" key="10">
    <source>
        <dbReference type="Proteomes" id="UP000283589"/>
    </source>
</evidence>
<evidence type="ECO:0000256" key="7">
    <source>
        <dbReference type="ARBA" id="ARBA00023237"/>
    </source>
</evidence>
<comment type="caution">
    <text evidence="9">The sequence shown here is derived from an EMBL/GenBank/DDBJ whole genome shotgun (WGS) entry which is preliminary data.</text>
</comment>
<dbReference type="GO" id="GO:0009279">
    <property type="term" value="C:cell outer membrane"/>
    <property type="evidence" value="ECO:0007669"/>
    <property type="project" value="UniProtKB-SubCell"/>
</dbReference>
<evidence type="ECO:0000256" key="6">
    <source>
        <dbReference type="ARBA" id="ARBA00023136"/>
    </source>
</evidence>
<organism evidence="9 11">
    <name type="scientific">Butyricimonas virosa</name>
    <dbReference type="NCBI Taxonomy" id="544645"/>
    <lineage>
        <taxon>Bacteria</taxon>
        <taxon>Pseudomonadati</taxon>
        <taxon>Bacteroidota</taxon>
        <taxon>Bacteroidia</taxon>
        <taxon>Bacteroidales</taxon>
        <taxon>Odoribacteraceae</taxon>
        <taxon>Butyricimonas</taxon>
    </lineage>
</organism>
<evidence type="ECO:0000313" key="9">
    <source>
        <dbReference type="EMBL" id="RGY21486.1"/>
    </source>
</evidence>
<dbReference type="Pfam" id="PF02321">
    <property type="entry name" value="OEP"/>
    <property type="match status" value="2"/>
</dbReference>